<dbReference type="STRING" id="1075402.AN216_09940"/>
<feature type="region of interest" description="Disordered" evidence="3">
    <location>
        <begin position="203"/>
        <end position="301"/>
    </location>
</feature>
<dbReference type="SUPFAM" id="SSF53955">
    <property type="entry name" value="Lysozyme-like"/>
    <property type="match status" value="1"/>
</dbReference>
<dbReference type="OrthoDB" id="5244067at2"/>
<gene>
    <name evidence="6" type="ORF">AN216_09940</name>
</gene>
<evidence type="ECO:0000256" key="2">
    <source>
        <dbReference type="ARBA" id="ARBA00022801"/>
    </source>
</evidence>
<name>A0A1E7KJB8_9ACTN</name>
<dbReference type="InterPro" id="IPR036779">
    <property type="entry name" value="LysM_dom_sf"/>
</dbReference>
<keyword evidence="7" id="KW-1185">Reference proteome</keyword>
<dbReference type="InterPro" id="IPR016047">
    <property type="entry name" value="M23ase_b-sheet_dom"/>
</dbReference>
<protein>
    <submittedName>
        <fullName evidence="6">Peptidase</fullName>
    </submittedName>
</protein>
<dbReference type="Gene3D" id="1.10.530.10">
    <property type="match status" value="1"/>
</dbReference>
<dbReference type="InterPro" id="IPR023346">
    <property type="entry name" value="Lysozyme-like_dom_sf"/>
</dbReference>
<feature type="signal peptide" evidence="4">
    <location>
        <begin position="1"/>
        <end position="41"/>
    </location>
</feature>
<comment type="similarity">
    <text evidence="1">Belongs to the transglycosylase family. Rpf subfamily.</text>
</comment>
<feature type="compositionally biased region" description="Basic and acidic residues" evidence="3">
    <location>
        <begin position="140"/>
        <end position="172"/>
    </location>
</feature>
<dbReference type="PANTHER" id="PTHR21666:SF270">
    <property type="entry name" value="MUREIN HYDROLASE ACTIVATOR ENVC"/>
    <property type="match status" value="1"/>
</dbReference>
<dbReference type="InterPro" id="IPR018392">
    <property type="entry name" value="LysM"/>
</dbReference>
<reference evidence="6 7" key="1">
    <citation type="journal article" date="2016" name="Front. Microbiol.">
        <title>Comparative Genomics Analysis of Streptomyces Species Reveals Their Adaptation to the Marine Environment and Their Diversity at the Genomic Level.</title>
        <authorList>
            <person name="Tian X."/>
            <person name="Zhang Z."/>
            <person name="Yang T."/>
            <person name="Chen M."/>
            <person name="Li J."/>
            <person name="Chen F."/>
            <person name="Yang J."/>
            <person name="Li W."/>
            <person name="Zhang B."/>
            <person name="Zhang Z."/>
            <person name="Wu J."/>
            <person name="Zhang C."/>
            <person name="Long L."/>
            <person name="Xiao J."/>
        </authorList>
    </citation>
    <scope>NUCLEOTIDE SEQUENCE [LARGE SCALE GENOMIC DNA]</scope>
    <source>
        <strain evidence="6 7">SCSIO 02100</strain>
    </source>
</reference>
<dbReference type="InterPro" id="IPR011055">
    <property type="entry name" value="Dup_hybrid_motif"/>
</dbReference>
<dbReference type="Gene3D" id="2.70.70.10">
    <property type="entry name" value="Glucose Permease (Domain IIA)"/>
    <property type="match status" value="1"/>
</dbReference>
<dbReference type="RefSeq" id="WP_070196265.1">
    <property type="nucleotide sequence ID" value="NZ_LJGU01000115.1"/>
</dbReference>
<keyword evidence="4" id="KW-0732">Signal</keyword>
<evidence type="ECO:0000256" key="1">
    <source>
        <dbReference type="ARBA" id="ARBA00010830"/>
    </source>
</evidence>
<dbReference type="Proteomes" id="UP000176101">
    <property type="component" value="Unassembled WGS sequence"/>
</dbReference>
<dbReference type="PATRIC" id="fig|1075402.3.peg.5393"/>
<dbReference type="Pfam" id="PF01551">
    <property type="entry name" value="Peptidase_M23"/>
    <property type="match status" value="1"/>
</dbReference>
<dbReference type="Gene3D" id="3.10.350.10">
    <property type="entry name" value="LysM domain"/>
    <property type="match status" value="1"/>
</dbReference>
<keyword evidence="2" id="KW-0378">Hydrolase</keyword>
<dbReference type="Pfam" id="PF06737">
    <property type="entry name" value="Transglycosylas"/>
    <property type="match status" value="1"/>
</dbReference>
<feature type="compositionally biased region" description="Basic and acidic residues" evidence="3">
    <location>
        <begin position="214"/>
        <end position="223"/>
    </location>
</feature>
<evidence type="ECO:0000259" key="5">
    <source>
        <dbReference type="PROSITE" id="PS51782"/>
    </source>
</evidence>
<dbReference type="CDD" id="cd12797">
    <property type="entry name" value="M23_peptidase"/>
    <property type="match status" value="1"/>
</dbReference>
<feature type="region of interest" description="Disordered" evidence="3">
    <location>
        <begin position="109"/>
        <end position="185"/>
    </location>
</feature>
<feature type="compositionally biased region" description="Basic and acidic residues" evidence="3">
    <location>
        <begin position="231"/>
        <end position="273"/>
    </location>
</feature>
<dbReference type="SUPFAM" id="SSF51261">
    <property type="entry name" value="Duplicated hybrid motif"/>
    <property type="match status" value="1"/>
</dbReference>
<dbReference type="InterPro" id="IPR050570">
    <property type="entry name" value="Cell_wall_metabolism_enzyme"/>
</dbReference>
<feature type="domain" description="LysM" evidence="5">
    <location>
        <begin position="175"/>
        <end position="224"/>
    </location>
</feature>
<dbReference type="EMBL" id="LJGU01000115">
    <property type="protein sequence ID" value="OEV03934.1"/>
    <property type="molecule type" value="Genomic_DNA"/>
</dbReference>
<dbReference type="AlphaFoldDB" id="A0A1E7KJB8"/>
<evidence type="ECO:0000256" key="3">
    <source>
        <dbReference type="SAM" id="MobiDB-lite"/>
    </source>
</evidence>
<comment type="caution">
    <text evidence="6">The sequence shown here is derived from an EMBL/GenBank/DDBJ whole genome shotgun (WGS) entry which is preliminary data.</text>
</comment>
<evidence type="ECO:0000256" key="4">
    <source>
        <dbReference type="SAM" id="SignalP"/>
    </source>
</evidence>
<sequence>MPARGRHRRYKPSPVYRAGLTVTAGGAGIALPLVGAAGAQAAPEDTWDQVAECESTNNWSINTGNGYYGGLQFKQSTWEEYGGTAHAPRADLASKSEQIAIAEKVLEGQGPGAWPKCGPEAGLSQDSAEPDSQPRQASAKQDRQTAKDSESAKAEEAERAAKAERAKQERGKQATSYEVVSGDSLFSIAESQEVDGGWRGLYERNQRSIGGDPDLIHPGDDLRLTGPAQQPEKDRAEPKADTKKEKPEKAEKSDKKKSKQKDSSDKADQKQRAEQASTPSAAAPVNGVSPSTAYKQSGSSWSSGYHTGVDFPVSTGTTVKAVSGGKVVSAGWADSYGYQVILRHEDGKYSQYAHLSAISVSDGQSVNAGQRLGRSGSTGNSTGPHLHFEVRNAPGYGSDINPLAYLRERGVKI</sequence>
<accession>A0A1E7KJB8</accession>
<feature type="compositionally biased region" description="Polar residues" evidence="3">
    <location>
        <begin position="288"/>
        <end position="301"/>
    </location>
</feature>
<evidence type="ECO:0000313" key="6">
    <source>
        <dbReference type="EMBL" id="OEV03934.1"/>
    </source>
</evidence>
<dbReference type="FunFam" id="2.70.70.10:FF:000013">
    <property type="entry name" value="Peptidase family M23"/>
    <property type="match status" value="1"/>
</dbReference>
<dbReference type="CDD" id="cd00118">
    <property type="entry name" value="LysM"/>
    <property type="match status" value="1"/>
</dbReference>
<dbReference type="PANTHER" id="PTHR21666">
    <property type="entry name" value="PEPTIDASE-RELATED"/>
    <property type="match status" value="1"/>
</dbReference>
<dbReference type="PROSITE" id="PS51782">
    <property type="entry name" value="LYSM"/>
    <property type="match status" value="1"/>
</dbReference>
<dbReference type="GO" id="GO:0004222">
    <property type="term" value="F:metalloendopeptidase activity"/>
    <property type="evidence" value="ECO:0007669"/>
    <property type="project" value="TreeGrafter"/>
</dbReference>
<proteinExistence type="inferred from homology"/>
<dbReference type="InterPro" id="IPR010618">
    <property type="entry name" value="RPF"/>
</dbReference>
<evidence type="ECO:0000313" key="7">
    <source>
        <dbReference type="Proteomes" id="UP000176101"/>
    </source>
</evidence>
<feature type="chain" id="PRO_5009196580" evidence="4">
    <location>
        <begin position="42"/>
        <end position="413"/>
    </location>
</feature>
<organism evidence="6 7">
    <name type="scientific">Streptomyces oceani</name>
    <dbReference type="NCBI Taxonomy" id="1075402"/>
    <lineage>
        <taxon>Bacteria</taxon>
        <taxon>Bacillati</taxon>
        <taxon>Actinomycetota</taxon>
        <taxon>Actinomycetes</taxon>
        <taxon>Kitasatosporales</taxon>
        <taxon>Streptomycetaceae</taxon>
        <taxon>Streptomyces</taxon>
    </lineage>
</organism>
<dbReference type="CDD" id="cd13925">
    <property type="entry name" value="RPF"/>
    <property type="match status" value="1"/>
</dbReference>